<evidence type="ECO:0000313" key="2">
    <source>
        <dbReference type="Proteomes" id="UP001281147"/>
    </source>
</evidence>
<keyword evidence="2" id="KW-1185">Reference proteome</keyword>
<evidence type="ECO:0000313" key="1">
    <source>
        <dbReference type="EMBL" id="KAK3703214.1"/>
    </source>
</evidence>
<name>A0ACC3MUL8_9PEZI</name>
<protein>
    <submittedName>
        <fullName evidence="1">Uncharacterized protein</fullName>
    </submittedName>
</protein>
<dbReference type="Proteomes" id="UP001281147">
    <property type="component" value="Unassembled WGS sequence"/>
</dbReference>
<sequence length="570" mass="62379">MHTTTFVSLLASLPLAFSQDSVSYDIDSYGGGSDSPSQTYMSNTNVQPPEMQVNRDGTGLQNGYIFIGVDGAPDSGQNWPAIYEFSDDILGALVWTANYTEPFDFKVQTYRGDPVLTFWSGELLDGYGRGSFYVLNQAYEEIAHFQVANFGENMGDIHEFEITSNDTALVAIYHAIPSDLSESGGLEEGWLFENTFQEINIETGELVFEWNASTHVGLNESYNSLPSDVGTSEDAPWDYFHINSIEKDSNGDFLVSARVTDCIYKISGDDGSIIWRLNGRQSDFEVDPNAEFAFQHDARWLNDDQTRLTLFDNGPTDTIAYSRGLLLDVNQDDMSVTLITEFTNEAQTFSQFEGSLQAIDPSNETTNFILGFGSQPFFAELDHEGNILLDVQFGVSNVVNSYRAYRQPWSGKPTTNPDIYWDQDGNSAYFSWNGATDVYSWVACTAPSSNSSIWTNVTAAQRTGFETTVDLRDADLETFVRGKAVDADGKTLGWTGASNGRQLYEVSDDVEETGSAKTQRPTSTTGGSSPSRTTDSSSSSSSGAAARATQGVMEQVYVAAVVVIGGLALA</sequence>
<gene>
    <name evidence="1" type="ORF">LTR37_014554</name>
</gene>
<dbReference type="EMBL" id="JAUTXU010000154">
    <property type="protein sequence ID" value="KAK3703214.1"/>
    <property type="molecule type" value="Genomic_DNA"/>
</dbReference>
<reference evidence="1" key="1">
    <citation type="submission" date="2023-07" db="EMBL/GenBank/DDBJ databases">
        <title>Black Yeasts Isolated from many extreme environments.</title>
        <authorList>
            <person name="Coleine C."/>
            <person name="Stajich J.E."/>
            <person name="Selbmann L."/>
        </authorList>
    </citation>
    <scope>NUCLEOTIDE SEQUENCE</scope>
    <source>
        <strain evidence="1">CCFEE 5714</strain>
    </source>
</reference>
<accession>A0ACC3MUL8</accession>
<organism evidence="1 2">
    <name type="scientific">Vermiconidia calcicola</name>
    <dbReference type="NCBI Taxonomy" id="1690605"/>
    <lineage>
        <taxon>Eukaryota</taxon>
        <taxon>Fungi</taxon>
        <taxon>Dikarya</taxon>
        <taxon>Ascomycota</taxon>
        <taxon>Pezizomycotina</taxon>
        <taxon>Dothideomycetes</taxon>
        <taxon>Dothideomycetidae</taxon>
        <taxon>Mycosphaerellales</taxon>
        <taxon>Extremaceae</taxon>
        <taxon>Vermiconidia</taxon>
    </lineage>
</organism>
<comment type="caution">
    <text evidence="1">The sequence shown here is derived from an EMBL/GenBank/DDBJ whole genome shotgun (WGS) entry which is preliminary data.</text>
</comment>
<proteinExistence type="predicted"/>